<keyword evidence="3" id="KW-1185">Reference proteome</keyword>
<proteinExistence type="predicted"/>
<evidence type="ECO:0000313" key="3">
    <source>
        <dbReference type="Proteomes" id="UP000250266"/>
    </source>
</evidence>
<gene>
    <name evidence="2" type="ORF">K432DRAFT_421733</name>
</gene>
<sequence length="222" mass="25330">MVGDNSFDGAGEILEAPSPEQIQKARDSFQASTASKNELSPQSAALGSNEAGTTGSTNGQHREMPHQMPDSEDAEWMAKMPALFDLTLPPVSPENQIAYERLVLILRERWLLSKGARSAMELCRELKDELADEARMNPPHLKGWKQNRKPWRRERVFQFEIQWAKWFVWKAGEEERSRTGRESRTVQELMDEGKERKPVLMIENQAHRDDDEHDAWSSGGGE</sequence>
<feature type="compositionally biased region" description="Polar residues" evidence="1">
    <location>
        <begin position="29"/>
        <end position="59"/>
    </location>
</feature>
<feature type="region of interest" description="Disordered" evidence="1">
    <location>
        <begin position="1"/>
        <end position="72"/>
    </location>
</feature>
<dbReference type="EMBL" id="KV744818">
    <property type="protein sequence ID" value="OCK85465.1"/>
    <property type="molecule type" value="Genomic_DNA"/>
</dbReference>
<organism evidence="2 3">
    <name type="scientific">Lepidopterella palustris CBS 459.81</name>
    <dbReference type="NCBI Taxonomy" id="1314670"/>
    <lineage>
        <taxon>Eukaryota</taxon>
        <taxon>Fungi</taxon>
        <taxon>Dikarya</taxon>
        <taxon>Ascomycota</taxon>
        <taxon>Pezizomycotina</taxon>
        <taxon>Dothideomycetes</taxon>
        <taxon>Pleosporomycetidae</taxon>
        <taxon>Mytilinidiales</taxon>
        <taxon>Argynnaceae</taxon>
        <taxon>Lepidopterella</taxon>
    </lineage>
</organism>
<protein>
    <submittedName>
        <fullName evidence="2">Uncharacterized protein</fullName>
    </submittedName>
</protein>
<accession>A0A8E2EK46</accession>
<name>A0A8E2EK46_9PEZI</name>
<dbReference type="Proteomes" id="UP000250266">
    <property type="component" value="Unassembled WGS sequence"/>
</dbReference>
<feature type="region of interest" description="Disordered" evidence="1">
    <location>
        <begin position="176"/>
        <end position="222"/>
    </location>
</feature>
<feature type="compositionally biased region" description="Basic and acidic residues" evidence="1">
    <location>
        <begin position="176"/>
        <end position="198"/>
    </location>
</feature>
<evidence type="ECO:0000313" key="2">
    <source>
        <dbReference type="EMBL" id="OCK85465.1"/>
    </source>
</evidence>
<dbReference type="OrthoDB" id="3796452at2759"/>
<reference evidence="2 3" key="1">
    <citation type="journal article" date="2016" name="Nat. Commun.">
        <title>Ectomycorrhizal ecology is imprinted in the genome of the dominant symbiotic fungus Cenococcum geophilum.</title>
        <authorList>
            <consortium name="DOE Joint Genome Institute"/>
            <person name="Peter M."/>
            <person name="Kohler A."/>
            <person name="Ohm R.A."/>
            <person name="Kuo A."/>
            <person name="Krutzmann J."/>
            <person name="Morin E."/>
            <person name="Arend M."/>
            <person name="Barry K.W."/>
            <person name="Binder M."/>
            <person name="Choi C."/>
            <person name="Clum A."/>
            <person name="Copeland A."/>
            <person name="Grisel N."/>
            <person name="Haridas S."/>
            <person name="Kipfer T."/>
            <person name="LaButti K."/>
            <person name="Lindquist E."/>
            <person name="Lipzen A."/>
            <person name="Maire R."/>
            <person name="Meier B."/>
            <person name="Mihaltcheva S."/>
            <person name="Molinier V."/>
            <person name="Murat C."/>
            <person name="Poggeler S."/>
            <person name="Quandt C.A."/>
            <person name="Sperisen C."/>
            <person name="Tritt A."/>
            <person name="Tisserant E."/>
            <person name="Crous P.W."/>
            <person name="Henrissat B."/>
            <person name="Nehls U."/>
            <person name="Egli S."/>
            <person name="Spatafora J.W."/>
            <person name="Grigoriev I.V."/>
            <person name="Martin F.M."/>
        </authorList>
    </citation>
    <scope>NUCLEOTIDE SEQUENCE [LARGE SCALE GENOMIC DNA]</scope>
    <source>
        <strain evidence="2 3">CBS 459.81</strain>
    </source>
</reference>
<evidence type="ECO:0000256" key="1">
    <source>
        <dbReference type="SAM" id="MobiDB-lite"/>
    </source>
</evidence>
<dbReference type="AlphaFoldDB" id="A0A8E2EK46"/>